<organism evidence="1 2">
    <name type="scientific">Pseudoalteromonas rubra</name>
    <dbReference type="NCBI Taxonomy" id="43658"/>
    <lineage>
        <taxon>Bacteria</taxon>
        <taxon>Pseudomonadati</taxon>
        <taxon>Pseudomonadota</taxon>
        <taxon>Gammaproteobacteria</taxon>
        <taxon>Alteromonadales</taxon>
        <taxon>Pseudoalteromonadaceae</taxon>
        <taxon>Pseudoalteromonas</taxon>
    </lineage>
</organism>
<comment type="caution">
    <text evidence="1">The sequence shown here is derived from an EMBL/GenBank/DDBJ whole genome shotgun (WGS) entry which is preliminary data.</text>
</comment>
<dbReference type="Proteomes" id="UP000016480">
    <property type="component" value="Unassembled WGS sequence"/>
</dbReference>
<gene>
    <name evidence="1" type="ORF">PRUB_a2498</name>
</gene>
<dbReference type="EMBL" id="AHCD03000027">
    <property type="protein sequence ID" value="KAF7787963.1"/>
    <property type="molecule type" value="Genomic_DNA"/>
</dbReference>
<evidence type="ECO:0000313" key="1">
    <source>
        <dbReference type="EMBL" id="KAF7787963.1"/>
    </source>
</evidence>
<evidence type="ECO:0000313" key="2">
    <source>
        <dbReference type="Proteomes" id="UP000016480"/>
    </source>
</evidence>
<sequence length="37" mass="4153">MGEQKKRLSISFFANCGAKSSFSLVFAQGEMSHFDYC</sequence>
<name>A0A8T0CB98_9GAMM</name>
<accession>A0A8T0CB98</accession>
<proteinExistence type="predicted"/>
<dbReference type="AlphaFoldDB" id="A0A8T0CB98"/>
<reference evidence="1 2" key="1">
    <citation type="journal article" date="2012" name="J. Bacteriol.">
        <title>Genome sequence of the cycloprodigiosin-producing bacterial strain Pseudoalteromonas rubra ATCC 29570(T).</title>
        <authorList>
            <person name="Xie B.B."/>
            <person name="Shu Y.L."/>
            <person name="Qin Q.L."/>
            <person name="Rong J.C."/>
            <person name="Zhang X.Y."/>
            <person name="Chen X.L."/>
            <person name="Zhou B.C."/>
            <person name="Zhang Y.Z."/>
        </authorList>
    </citation>
    <scope>NUCLEOTIDE SEQUENCE [LARGE SCALE GENOMIC DNA]</scope>
    <source>
        <strain evidence="1 2">DSM 6842</strain>
    </source>
</reference>
<protein>
    <submittedName>
        <fullName evidence="1">Uncharacterized protein</fullName>
    </submittedName>
</protein>